<dbReference type="EMBL" id="WSFO01000002">
    <property type="protein sequence ID" value="KAE9631518.1"/>
    <property type="molecule type" value="Genomic_DNA"/>
</dbReference>
<dbReference type="InterPro" id="IPR032774">
    <property type="entry name" value="WG_beta_rep"/>
</dbReference>
<dbReference type="Proteomes" id="UP000441586">
    <property type="component" value="Unassembled WGS sequence"/>
</dbReference>
<proteinExistence type="predicted"/>
<reference evidence="1 2" key="1">
    <citation type="submission" date="2019-12" db="EMBL/GenBank/DDBJ databases">
        <authorList>
            <person name="Zhang Y.-J."/>
        </authorList>
    </citation>
    <scope>NUCLEOTIDE SEQUENCE [LARGE SCALE GENOMIC DNA]</scope>
    <source>
        <strain evidence="1 2">H18S-6</strain>
    </source>
</reference>
<dbReference type="PANTHER" id="PTHR37841">
    <property type="entry name" value="GLR2918 PROTEIN"/>
    <property type="match status" value="1"/>
</dbReference>
<dbReference type="Pfam" id="PF14903">
    <property type="entry name" value="WG_beta_rep"/>
    <property type="match status" value="2"/>
</dbReference>
<accession>A0A6A4RL32</accession>
<protein>
    <recommendedName>
        <fullName evidence="3">WG containing repeat-containing protein</fullName>
    </recommendedName>
</protein>
<evidence type="ECO:0000313" key="1">
    <source>
        <dbReference type="EMBL" id="KAE9631518.1"/>
    </source>
</evidence>
<organism evidence="1 2">
    <name type="scientific">Parasedimentitalea maritima</name>
    <dbReference type="NCBI Taxonomy" id="2578117"/>
    <lineage>
        <taxon>Bacteria</taxon>
        <taxon>Pseudomonadati</taxon>
        <taxon>Pseudomonadota</taxon>
        <taxon>Alphaproteobacteria</taxon>
        <taxon>Rhodobacterales</taxon>
        <taxon>Paracoccaceae</taxon>
        <taxon>Parasedimentitalea</taxon>
    </lineage>
</organism>
<dbReference type="PANTHER" id="PTHR37841:SF1">
    <property type="entry name" value="DUF3298 DOMAIN-CONTAINING PROTEIN"/>
    <property type="match status" value="1"/>
</dbReference>
<name>A0A6A4RL32_9RHOB</name>
<dbReference type="AlphaFoldDB" id="A0A6A4RL32"/>
<evidence type="ECO:0008006" key="3">
    <source>
        <dbReference type="Google" id="ProtNLM"/>
    </source>
</evidence>
<sequence>MIVADLLHPFPAPYGREWPQKMGFINGTGNLVIPQEFDFSHHSKFGPGGYALVRKGRQRLIIDTNGQTAFELPSDTFNVWNIAPDEAGIFPVEHRIDHASPWAYVQDGRDRVYRGRSKYYAMDLTGNIRFEGYITKALHGHYFFKDSVSLSAPQGIMNHEGEVIVPAELHYINSSPTEPYLSVMRDGNFGVIDFAGNEILSISKKVTRFSDFSRVSNGLVQYYDDATKMCPSISLDGEEVGHLPPNQWMYYPACPTLSDGLALLHWERHDGDAVYVDAYGGYMLGDDRKPIIFSPEKRMGFFYEGLATIRQDDKAGFIDKTGAIVIPRQFYGASDFSGGLARVTQTYDDHSSQRYSFINQAGEVVAQNF</sequence>
<evidence type="ECO:0000313" key="2">
    <source>
        <dbReference type="Proteomes" id="UP000441586"/>
    </source>
</evidence>
<comment type="caution">
    <text evidence="1">The sequence shown here is derived from an EMBL/GenBank/DDBJ whole genome shotgun (WGS) entry which is preliminary data.</text>
</comment>
<gene>
    <name evidence="1" type="ORF">GP644_04150</name>
</gene>